<dbReference type="PANTHER" id="PTHR10794:SF94">
    <property type="entry name" value="ESTERASE YHET-RELATED"/>
    <property type="match status" value="1"/>
</dbReference>
<dbReference type="Pfam" id="PF00561">
    <property type="entry name" value="Abhydrolase_1"/>
    <property type="match status" value="1"/>
</dbReference>
<dbReference type="HOGENOM" id="CLU_032487_0_0_10"/>
<dbReference type="InterPro" id="IPR012020">
    <property type="entry name" value="ABHD4"/>
</dbReference>
<dbReference type="SUPFAM" id="SSF53474">
    <property type="entry name" value="alpha/beta-Hydrolases"/>
    <property type="match status" value="1"/>
</dbReference>
<feature type="active site" description="Charge relay system" evidence="4">
    <location>
        <position position="294"/>
    </location>
</feature>
<sequence length="322" mass="36947">MPVVKTSKYLRNQLLFNGHLQTIYPAIFRKKVVLPFERERISTSDGDFLDLDWLRNGKDTLVILSHGLEGNSQRPYMTGMAKMFFESGYDVLNWNFRGCSESMNALPIFYHSGATYDLDLVISHAAKNYSNIHLIGFSLGANLTLKYLGETSWKSKIHIKKAVAISVPLDLGGSCDKIDEFGNKLYAYNFLYSLKQKIRKKALHFPEKLSIDKLSNIHSLRDFDNEFTAPLHGFKDATDYYQQCSSLYFLPQIKHPTLVLNAKNDPFLSRNCFPTNAGKYKATLYLEYPKHGGHVGFSPRTVKERFWSETRALEFIQNENIN</sequence>
<evidence type="ECO:0000313" key="7">
    <source>
        <dbReference type="Proteomes" id="UP000001635"/>
    </source>
</evidence>
<dbReference type="Proteomes" id="UP000001635">
    <property type="component" value="Chromosome"/>
</dbReference>
<dbReference type="GO" id="GO:0047372">
    <property type="term" value="F:monoacylglycerol lipase activity"/>
    <property type="evidence" value="ECO:0007669"/>
    <property type="project" value="TreeGrafter"/>
</dbReference>
<keyword evidence="7" id="KW-1185">Reference proteome</keyword>
<feature type="active site" description="Charge relay system" evidence="4">
    <location>
        <position position="265"/>
    </location>
</feature>
<dbReference type="InterPro" id="IPR000073">
    <property type="entry name" value="AB_hydrolase_1"/>
</dbReference>
<dbReference type="PANTHER" id="PTHR10794">
    <property type="entry name" value="ABHYDROLASE DOMAIN-CONTAINING PROTEIN"/>
    <property type="match status" value="1"/>
</dbReference>
<dbReference type="InterPro" id="IPR000952">
    <property type="entry name" value="AB_hydrolase_4_CS"/>
</dbReference>
<name>G0J0R5_CYCMS</name>
<dbReference type="PIRSF" id="PIRSF005211">
    <property type="entry name" value="Ab_hydro_YheT"/>
    <property type="match status" value="1"/>
</dbReference>
<dbReference type="GO" id="GO:0034338">
    <property type="term" value="F:short-chain carboxylesterase activity"/>
    <property type="evidence" value="ECO:0007669"/>
    <property type="project" value="TreeGrafter"/>
</dbReference>
<protein>
    <submittedName>
        <fullName evidence="6">Alpha/beta hydrolase fold containing protein</fullName>
    </submittedName>
</protein>
<dbReference type="EMBL" id="CP002955">
    <property type="protein sequence ID" value="AEL24477.1"/>
    <property type="molecule type" value="Genomic_DNA"/>
</dbReference>
<dbReference type="InterPro" id="IPR050960">
    <property type="entry name" value="AB_hydrolase_4_sf"/>
</dbReference>
<feature type="domain" description="AB hydrolase-1" evidence="5">
    <location>
        <begin position="61"/>
        <end position="269"/>
    </location>
</feature>
<dbReference type="RefSeq" id="WP_014018775.1">
    <property type="nucleotide sequence ID" value="NC_015914.1"/>
</dbReference>
<gene>
    <name evidence="6" type="ordered locus">Cycma_0703</name>
</gene>
<feature type="active site" description="Charge relay system" evidence="4">
    <location>
        <position position="138"/>
    </location>
</feature>
<dbReference type="STRING" id="880070.Cycma_0703"/>
<dbReference type="Gene3D" id="3.40.50.1820">
    <property type="entry name" value="alpha/beta hydrolase"/>
    <property type="match status" value="1"/>
</dbReference>
<dbReference type="OrthoDB" id="332676at2"/>
<evidence type="ECO:0000259" key="5">
    <source>
        <dbReference type="Pfam" id="PF00561"/>
    </source>
</evidence>
<reference evidence="7" key="1">
    <citation type="submission" date="2011-07" db="EMBL/GenBank/DDBJ databases">
        <title>The complete genome of Cyclobacterium marinum DSM 745.</title>
        <authorList>
            <person name="Lucas S."/>
            <person name="Han J."/>
            <person name="Lapidus A."/>
            <person name="Bruce D."/>
            <person name="Goodwin L."/>
            <person name="Pitluck S."/>
            <person name="Peters L."/>
            <person name="Kyrpides N."/>
            <person name="Mavromatis K."/>
            <person name="Ivanova N."/>
            <person name="Ovchinnikova G."/>
            <person name="Chertkov O."/>
            <person name="Detter J.C."/>
            <person name="Tapia R."/>
            <person name="Han C."/>
            <person name="Land M."/>
            <person name="Hauser L."/>
            <person name="Markowitz V."/>
            <person name="Cheng J.-F."/>
            <person name="Hugenholtz P."/>
            <person name="Woyke T."/>
            <person name="Wu D."/>
            <person name="Tindall B."/>
            <person name="Schuetze A."/>
            <person name="Brambilla E."/>
            <person name="Klenk H.-P."/>
            <person name="Eisen J.A."/>
        </authorList>
    </citation>
    <scope>NUCLEOTIDE SEQUENCE [LARGE SCALE GENOMIC DNA]</scope>
    <source>
        <strain evidence="7">ATCC 25205 / DSM 745 / LMG 13164 / NCIMB 1802</strain>
    </source>
</reference>
<dbReference type="eggNOG" id="COG0429">
    <property type="taxonomic scope" value="Bacteria"/>
</dbReference>
<evidence type="ECO:0000256" key="4">
    <source>
        <dbReference type="PIRSR" id="PIRSR005211-1"/>
    </source>
</evidence>
<dbReference type="InterPro" id="IPR029058">
    <property type="entry name" value="AB_hydrolase_fold"/>
</dbReference>
<evidence type="ECO:0000256" key="2">
    <source>
        <dbReference type="ARBA" id="ARBA00022487"/>
    </source>
</evidence>
<dbReference type="AlphaFoldDB" id="G0J0R5"/>
<organism evidence="6 7">
    <name type="scientific">Cyclobacterium marinum (strain ATCC 25205 / DSM 745 / LMG 13164 / NCIMB 1802)</name>
    <name type="common">Flectobacillus marinus</name>
    <dbReference type="NCBI Taxonomy" id="880070"/>
    <lineage>
        <taxon>Bacteria</taxon>
        <taxon>Pseudomonadati</taxon>
        <taxon>Bacteroidota</taxon>
        <taxon>Cytophagia</taxon>
        <taxon>Cytophagales</taxon>
        <taxon>Cyclobacteriaceae</taxon>
        <taxon>Cyclobacterium</taxon>
    </lineage>
</organism>
<proteinExistence type="inferred from homology"/>
<evidence type="ECO:0000256" key="1">
    <source>
        <dbReference type="ARBA" id="ARBA00010884"/>
    </source>
</evidence>
<dbReference type="PROSITE" id="PS01133">
    <property type="entry name" value="UPF0017"/>
    <property type="match status" value="1"/>
</dbReference>
<evidence type="ECO:0000313" key="6">
    <source>
        <dbReference type="EMBL" id="AEL24477.1"/>
    </source>
</evidence>
<keyword evidence="3 6" id="KW-0378">Hydrolase</keyword>
<dbReference type="KEGG" id="cmr:Cycma_0703"/>
<keyword evidence="2" id="KW-0719">Serine esterase</keyword>
<evidence type="ECO:0000256" key="3">
    <source>
        <dbReference type="ARBA" id="ARBA00022801"/>
    </source>
</evidence>
<accession>G0J0R5</accession>
<comment type="similarity">
    <text evidence="1">Belongs to the AB hydrolase superfamily. AB hydrolase 4 family.</text>
</comment>